<comment type="caution">
    <text evidence="2">The sequence shown here is derived from an EMBL/GenBank/DDBJ whole genome shotgun (WGS) entry which is preliminary data.</text>
</comment>
<dbReference type="InterPro" id="IPR032693">
    <property type="entry name" value="YtkA-like_dom"/>
</dbReference>
<dbReference type="Pfam" id="PF13115">
    <property type="entry name" value="YtkA"/>
    <property type="match status" value="1"/>
</dbReference>
<keyword evidence="3" id="KW-1185">Reference proteome</keyword>
<evidence type="ECO:0000313" key="2">
    <source>
        <dbReference type="EMBL" id="GGH15187.1"/>
    </source>
</evidence>
<organism evidence="2 3">
    <name type="scientific">Alsobacter metallidurans</name>
    <dbReference type="NCBI Taxonomy" id="340221"/>
    <lineage>
        <taxon>Bacteria</taxon>
        <taxon>Pseudomonadati</taxon>
        <taxon>Pseudomonadota</taxon>
        <taxon>Alphaproteobacteria</taxon>
        <taxon>Hyphomicrobiales</taxon>
        <taxon>Alsobacteraceae</taxon>
        <taxon>Alsobacter</taxon>
    </lineage>
</organism>
<gene>
    <name evidence="2" type="ORF">GCM10007036_15010</name>
</gene>
<evidence type="ECO:0000259" key="1">
    <source>
        <dbReference type="Pfam" id="PF13115"/>
    </source>
</evidence>
<accession>A0A917I5L3</accession>
<evidence type="ECO:0000313" key="3">
    <source>
        <dbReference type="Proteomes" id="UP000603912"/>
    </source>
</evidence>
<dbReference type="EMBL" id="BMES01000001">
    <property type="protein sequence ID" value="GGH15187.1"/>
    <property type="molecule type" value="Genomic_DNA"/>
</dbReference>
<sequence length="148" mass="15902">MASLWAGLRMHPVKLRTTHMTIKGPVATAALLALTVGAPARADVKDYEFQLVTTEARQGEAVVAVRLIDRRSGKPVPDAVIFTKRLDMEPDGMAAMTSAIDQVASGEPGVYRFQTKLTMAGRWRISLGAKVQGEVGTVEGRLVLKAGE</sequence>
<dbReference type="AlphaFoldDB" id="A0A917I5L3"/>
<reference evidence="2" key="1">
    <citation type="journal article" date="2014" name="Int. J. Syst. Evol. Microbiol.">
        <title>Complete genome sequence of Corynebacterium casei LMG S-19264T (=DSM 44701T), isolated from a smear-ripened cheese.</title>
        <authorList>
            <consortium name="US DOE Joint Genome Institute (JGI-PGF)"/>
            <person name="Walter F."/>
            <person name="Albersmeier A."/>
            <person name="Kalinowski J."/>
            <person name="Ruckert C."/>
        </authorList>
    </citation>
    <scope>NUCLEOTIDE SEQUENCE</scope>
    <source>
        <strain evidence="2">CGMCC 1.12214</strain>
    </source>
</reference>
<protein>
    <recommendedName>
        <fullName evidence="1">YtkA-like domain-containing protein</fullName>
    </recommendedName>
</protein>
<dbReference type="Proteomes" id="UP000603912">
    <property type="component" value="Unassembled WGS sequence"/>
</dbReference>
<feature type="domain" description="YtkA-like" evidence="1">
    <location>
        <begin position="42"/>
        <end position="127"/>
    </location>
</feature>
<reference evidence="2" key="2">
    <citation type="submission" date="2020-09" db="EMBL/GenBank/DDBJ databases">
        <authorList>
            <person name="Sun Q."/>
            <person name="Zhou Y."/>
        </authorList>
    </citation>
    <scope>NUCLEOTIDE SEQUENCE</scope>
    <source>
        <strain evidence="2">CGMCC 1.12214</strain>
    </source>
</reference>
<proteinExistence type="predicted"/>
<name>A0A917I5L3_9HYPH</name>